<keyword evidence="2" id="KW-1185">Reference proteome</keyword>
<name>A0A1D7V1R0_9LEPT</name>
<dbReference type="AlphaFoldDB" id="A0A1D7V1R0"/>
<gene>
    <name evidence="1" type="ORF">A0128_19130</name>
</gene>
<dbReference type="KEGG" id="laj:A0128_19130"/>
<dbReference type="Gene3D" id="3.40.50.1820">
    <property type="entry name" value="alpha/beta hydrolase"/>
    <property type="match status" value="1"/>
</dbReference>
<accession>A0A1D7V1R0</accession>
<dbReference type="Proteomes" id="UP000094197">
    <property type="component" value="Chromosome 1"/>
</dbReference>
<sequence length="142" mass="16596">MTGSGRNLEFFVSKSGSLPQTLCLKYAALGNDKTIDSHRQITKKKDLEPYQRAWSYPRSIRSMLNWYRAAVLFPPKLPKNKKILNPVKIFWGERDPFLKTEMGRNSLRFLENGEYQGSTATHWLHHDIPEILNPAIYEFLQR</sequence>
<proteinExistence type="predicted"/>
<dbReference type="EMBL" id="CP015217">
    <property type="protein sequence ID" value="AOP35766.1"/>
    <property type="molecule type" value="Genomic_DNA"/>
</dbReference>
<evidence type="ECO:0008006" key="3">
    <source>
        <dbReference type="Google" id="ProtNLM"/>
    </source>
</evidence>
<organism evidence="1 2">
    <name type="scientific">Leptospira tipperaryensis</name>
    <dbReference type="NCBI Taxonomy" id="2564040"/>
    <lineage>
        <taxon>Bacteria</taxon>
        <taxon>Pseudomonadati</taxon>
        <taxon>Spirochaetota</taxon>
        <taxon>Spirochaetia</taxon>
        <taxon>Leptospirales</taxon>
        <taxon>Leptospiraceae</taxon>
        <taxon>Leptospira</taxon>
    </lineage>
</organism>
<dbReference type="InterPro" id="IPR029058">
    <property type="entry name" value="AB_hydrolase_fold"/>
</dbReference>
<dbReference type="SUPFAM" id="SSF53474">
    <property type="entry name" value="alpha/beta-Hydrolases"/>
    <property type="match status" value="1"/>
</dbReference>
<evidence type="ECO:0000313" key="1">
    <source>
        <dbReference type="EMBL" id="AOP35766.1"/>
    </source>
</evidence>
<reference evidence="1 2" key="1">
    <citation type="submission" date="2016-04" db="EMBL/GenBank/DDBJ databases">
        <title>Complete genome seqeunce of Leptospira alstonii serovar Room22.</title>
        <authorList>
            <person name="Nally J.E."/>
            <person name="Bayles D.O."/>
            <person name="Hurley D."/>
            <person name="Fanning S."/>
            <person name="McMahon B.J."/>
            <person name="Arent Z."/>
        </authorList>
    </citation>
    <scope>NUCLEOTIDE SEQUENCE [LARGE SCALE GENOMIC DNA]</scope>
    <source>
        <strain evidence="1 2">GWTS #1</strain>
    </source>
</reference>
<evidence type="ECO:0000313" key="2">
    <source>
        <dbReference type="Proteomes" id="UP000094197"/>
    </source>
</evidence>
<protein>
    <recommendedName>
        <fullName evidence="3">Alpha/beta hydrolase</fullName>
    </recommendedName>
</protein>